<evidence type="ECO:0000313" key="2">
    <source>
        <dbReference type="Proteomes" id="UP000600449"/>
    </source>
</evidence>
<organism evidence="1 2">
    <name type="scientific">Salinarimonas ramus</name>
    <dbReference type="NCBI Taxonomy" id="690164"/>
    <lineage>
        <taxon>Bacteria</taxon>
        <taxon>Pseudomonadati</taxon>
        <taxon>Pseudomonadota</taxon>
        <taxon>Alphaproteobacteria</taxon>
        <taxon>Hyphomicrobiales</taxon>
        <taxon>Salinarimonadaceae</taxon>
        <taxon>Salinarimonas</taxon>
    </lineage>
</organism>
<evidence type="ECO:0000313" key="1">
    <source>
        <dbReference type="EMBL" id="GGK22038.1"/>
    </source>
</evidence>
<sequence>MIDLRASEQKHGSRIDEGGDRMTYSILARDPATGDLGGAVATGTPVVGGFVLHAEPDLGMVATQGLSTSTLWGGAALRALARGETPEDVVARLAHEDAGSAARQLAVLDREGRVAHFTGADNLAARCALAEPGLVVVANWVATVDLAERVADAYRRATGDLAERLLAALAEGAVAGGDARGDRSAALRIVSRTRPPVDLRADDDADPIARLRTIRAATLEPDFQRFLSGIPTLAEPEKRAERPRDA</sequence>
<dbReference type="InterPro" id="IPR010430">
    <property type="entry name" value="DUF1028"/>
</dbReference>
<dbReference type="EMBL" id="BMMF01000002">
    <property type="protein sequence ID" value="GGK22038.1"/>
    <property type="molecule type" value="Genomic_DNA"/>
</dbReference>
<dbReference type="PANTHER" id="PTHR39328:SF1">
    <property type="entry name" value="BLL2871 PROTEIN"/>
    <property type="match status" value="1"/>
</dbReference>
<dbReference type="PANTHER" id="PTHR39328">
    <property type="entry name" value="BLL2871 PROTEIN"/>
    <property type="match status" value="1"/>
</dbReference>
<keyword evidence="2" id="KW-1185">Reference proteome</keyword>
<protein>
    <submittedName>
        <fullName evidence="1">Pilus assembly protein</fullName>
    </submittedName>
</protein>
<name>A0A917V1S4_9HYPH</name>
<dbReference type="Proteomes" id="UP000600449">
    <property type="component" value="Unassembled WGS sequence"/>
</dbReference>
<accession>A0A917V1S4</accession>
<gene>
    <name evidence="1" type="ORF">GCM10011322_05870</name>
</gene>
<reference evidence="1 2" key="1">
    <citation type="journal article" date="2014" name="Int. J. Syst. Evol. Microbiol.">
        <title>Complete genome sequence of Corynebacterium casei LMG S-19264T (=DSM 44701T), isolated from a smear-ripened cheese.</title>
        <authorList>
            <consortium name="US DOE Joint Genome Institute (JGI-PGF)"/>
            <person name="Walter F."/>
            <person name="Albersmeier A."/>
            <person name="Kalinowski J."/>
            <person name="Ruckert C."/>
        </authorList>
    </citation>
    <scope>NUCLEOTIDE SEQUENCE [LARGE SCALE GENOMIC DNA]</scope>
    <source>
        <strain evidence="1 2">CGMCC 1.9161</strain>
    </source>
</reference>
<dbReference type="InterPro" id="IPR029055">
    <property type="entry name" value="Ntn_hydrolases_N"/>
</dbReference>
<dbReference type="Gene3D" id="3.60.20.10">
    <property type="entry name" value="Glutamine Phosphoribosylpyrophosphate, subunit 1, domain 1"/>
    <property type="match status" value="1"/>
</dbReference>
<dbReference type="AlphaFoldDB" id="A0A917V1S4"/>
<comment type="caution">
    <text evidence="1">The sequence shown here is derived from an EMBL/GenBank/DDBJ whole genome shotgun (WGS) entry which is preliminary data.</text>
</comment>
<proteinExistence type="predicted"/>
<dbReference type="Pfam" id="PF06267">
    <property type="entry name" value="DUF1028"/>
    <property type="match status" value="1"/>
</dbReference>
<dbReference type="SUPFAM" id="SSF56235">
    <property type="entry name" value="N-terminal nucleophile aminohydrolases (Ntn hydrolases)"/>
    <property type="match status" value="1"/>
</dbReference>